<keyword evidence="2" id="KW-1185">Reference proteome</keyword>
<dbReference type="RefSeq" id="WP_202767832.1">
    <property type="nucleotide sequence ID" value="NZ_JAESWA010000022.1"/>
</dbReference>
<organism evidence="1 2">
    <name type="scientific">Clostridium paridis</name>
    <dbReference type="NCBI Taxonomy" id="2803863"/>
    <lineage>
        <taxon>Bacteria</taxon>
        <taxon>Bacillati</taxon>
        <taxon>Bacillota</taxon>
        <taxon>Clostridia</taxon>
        <taxon>Eubacteriales</taxon>
        <taxon>Clostridiaceae</taxon>
        <taxon>Clostridium</taxon>
    </lineage>
</organism>
<protein>
    <submittedName>
        <fullName evidence="1">Uncharacterized protein</fullName>
    </submittedName>
</protein>
<accession>A0A937FHP3</accession>
<dbReference type="EMBL" id="JAESWA010000022">
    <property type="protein sequence ID" value="MBL4932477.1"/>
    <property type="molecule type" value="Genomic_DNA"/>
</dbReference>
<proteinExistence type="predicted"/>
<name>A0A937FHP3_9CLOT</name>
<evidence type="ECO:0000313" key="1">
    <source>
        <dbReference type="EMBL" id="MBL4932477.1"/>
    </source>
</evidence>
<dbReference type="Proteomes" id="UP000623681">
    <property type="component" value="Unassembled WGS sequence"/>
</dbReference>
<sequence>MDVNSVMNNYTMSSLWKNINPSSNTVSATVPLIENVDSSVNNSYLKNNYFGGTTDSELTNIYKQVEPNYGIPLEYSKSGDLSIPKDVAPSTNGGTLEDSNILSLLQSNSPNGDPIDTNILGQYESIENGTYKNSVSSILSTNPYAMYSSVDTLTSGTSDNSGNYINFNV</sequence>
<comment type="caution">
    <text evidence="1">The sequence shown here is derived from an EMBL/GenBank/DDBJ whole genome shotgun (WGS) entry which is preliminary data.</text>
</comment>
<gene>
    <name evidence="1" type="ORF">JK634_11710</name>
</gene>
<evidence type="ECO:0000313" key="2">
    <source>
        <dbReference type="Proteomes" id="UP000623681"/>
    </source>
</evidence>
<reference evidence="1" key="1">
    <citation type="submission" date="2021-01" db="EMBL/GenBank/DDBJ databases">
        <title>Genome public.</title>
        <authorList>
            <person name="Liu C."/>
            <person name="Sun Q."/>
        </authorList>
    </citation>
    <scope>NUCLEOTIDE SEQUENCE</scope>
    <source>
        <strain evidence="1">YIM B02565</strain>
    </source>
</reference>
<dbReference type="AlphaFoldDB" id="A0A937FHP3"/>